<accession>A0AAV9S131</accession>
<dbReference type="InterPro" id="IPR015631">
    <property type="entry name" value="CD2/SLAM_rcpt"/>
</dbReference>
<evidence type="ECO:0000256" key="4">
    <source>
        <dbReference type="ARBA" id="ARBA00023180"/>
    </source>
</evidence>
<feature type="signal peptide" evidence="7">
    <location>
        <begin position="1"/>
        <end position="39"/>
    </location>
</feature>
<keyword evidence="10" id="KW-1185">Reference proteome</keyword>
<name>A0AAV9S131_9TELE</name>
<keyword evidence="4" id="KW-0325">Glycoprotein</keyword>
<feature type="compositionally biased region" description="Basic residues" evidence="5">
    <location>
        <begin position="323"/>
        <end position="332"/>
    </location>
</feature>
<dbReference type="PROSITE" id="PS50835">
    <property type="entry name" value="IG_LIKE"/>
    <property type="match status" value="1"/>
</dbReference>
<comment type="caution">
    <text evidence="9">The sequence shown here is derived from an EMBL/GenBank/DDBJ whole genome shotgun (WGS) entry which is preliminary data.</text>
</comment>
<feature type="chain" id="PRO_5043664806" description="Ig-like domain-containing protein" evidence="7">
    <location>
        <begin position="40"/>
        <end position="378"/>
    </location>
</feature>
<dbReference type="GO" id="GO:0016020">
    <property type="term" value="C:membrane"/>
    <property type="evidence" value="ECO:0007669"/>
    <property type="project" value="UniProtKB-SubCell"/>
</dbReference>
<dbReference type="InterPro" id="IPR036179">
    <property type="entry name" value="Ig-like_dom_sf"/>
</dbReference>
<dbReference type="InterPro" id="IPR007110">
    <property type="entry name" value="Ig-like_dom"/>
</dbReference>
<evidence type="ECO:0000313" key="10">
    <source>
        <dbReference type="Proteomes" id="UP001311232"/>
    </source>
</evidence>
<evidence type="ECO:0000256" key="2">
    <source>
        <dbReference type="ARBA" id="ARBA00022729"/>
    </source>
</evidence>
<keyword evidence="2 7" id="KW-0732">Signal</keyword>
<feature type="compositionally biased region" description="Basic residues" evidence="5">
    <location>
        <begin position="368"/>
        <end position="378"/>
    </location>
</feature>
<dbReference type="PANTHER" id="PTHR12080:SF134">
    <property type="entry name" value="CD48 ANTIGEN"/>
    <property type="match status" value="1"/>
</dbReference>
<sequence length="378" mass="42676">MMERSSFQPNVRRTTMKMASMPVASVFLLCCFAVTSVASQVCDKTVVTGQSFNVPLGYTLKPSDKLKWKFKDKIIFHKRSETILSDTNFEINPDGSLKLTNLKKDQAGVYTLRFMIKVENPQTTKSTNLCVLDPVKKPKVSATCKDPNDVTFKCIPAKVSDKQPGDVEYEWLRNNKKMGNEKRLSFEMKAADTKADKFVCKVSNKASDETSEPVTHNLAKIGIPGLPDELLGISIWVFVGGGAGIVLLLIIIVIVCFVQSKRKRKLHLKDEEELRLDWTNTQQQNHHHHLPPLPDHPPPHHHHHHHQQQQQQQAPGNTGPRQSRSKQNRQPRPRAPEPNGQPQPSPRRAVQEQKPASDDEEPPPLPQPRKKVPKGQID</sequence>
<evidence type="ECO:0000256" key="6">
    <source>
        <dbReference type="SAM" id="Phobius"/>
    </source>
</evidence>
<evidence type="ECO:0000259" key="8">
    <source>
        <dbReference type="PROSITE" id="PS50835"/>
    </source>
</evidence>
<evidence type="ECO:0000256" key="1">
    <source>
        <dbReference type="ARBA" id="ARBA00004370"/>
    </source>
</evidence>
<keyword evidence="6" id="KW-0812">Transmembrane</keyword>
<gene>
    <name evidence="9" type="ORF">CRENBAI_008523</name>
</gene>
<evidence type="ECO:0000256" key="3">
    <source>
        <dbReference type="ARBA" id="ARBA00023136"/>
    </source>
</evidence>
<keyword evidence="6" id="KW-1133">Transmembrane helix</keyword>
<comment type="subcellular location">
    <subcellularLocation>
        <location evidence="1">Membrane</location>
    </subcellularLocation>
</comment>
<dbReference type="EMBL" id="JAHHUM010001039">
    <property type="protein sequence ID" value="KAK5614947.1"/>
    <property type="molecule type" value="Genomic_DNA"/>
</dbReference>
<dbReference type="AlphaFoldDB" id="A0AAV9S131"/>
<reference evidence="9 10" key="1">
    <citation type="submission" date="2021-06" db="EMBL/GenBank/DDBJ databases">
        <authorList>
            <person name="Palmer J.M."/>
        </authorList>
    </citation>
    <scope>NUCLEOTIDE SEQUENCE [LARGE SCALE GENOMIC DNA]</scope>
    <source>
        <strain evidence="9 10">MEX-2019</strain>
        <tissue evidence="9">Muscle</tissue>
    </source>
</reference>
<feature type="transmembrane region" description="Helical" evidence="6">
    <location>
        <begin position="233"/>
        <end position="258"/>
    </location>
</feature>
<dbReference type="Proteomes" id="UP001311232">
    <property type="component" value="Unassembled WGS sequence"/>
</dbReference>
<dbReference type="SUPFAM" id="SSF48726">
    <property type="entry name" value="Immunoglobulin"/>
    <property type="match status" value="1"/>
</dbReference>
<feature type="domain" description="Ig-like" evidence="8">
    <location>
        <begin position="121"/>
        <end position="215"/>
    </location>
</feature>
<protein>
    <recommendedName>
        <fullName evidence="8">Ig-like domain-containing protein</fullName>
    </recommendedName>
</protein>
<proteinExistence type="predicted"/>
<evidence type="ECO:0000313" key="9">
    <source>
        <dbReference type="EMBL" id="KAK5614947.1"/>
    </source>
</evidence>
<feature type="region of interest" description="Disordered" evidence="5">
    <location>
        <begin position="281"/>
        <end position="378"/>
    </location>
</feature>
<dbReference type="PANTHER" id="PTHR12080">
    <property type="entry name" value="SIGNALING LYMPHOCYTIC ACTIVATION MOLECULE"/>
    <property type="match status" value="1"/>
</dbReference>
<organism evidence="9 10">
    <name type="scientific">Crenichthys baileyi</name>
    <name type="common">White River springfish</name>
    <dbReference type="NCBI Taxonomy" id="28760"/>
    <lineage>
        <taxon>Eukaryota</taxon>
        <taxon>Metazoa</taxon>
        <taxon>Chordata</taxon>
        <taxon>Craniata</taxon>
        <taxon>Vertebrata</taxon>
        <taxon>Euteleostomi</taxon>
        <taxon>Actinopterygii</taxon>
        <taxon>Neopterygii</taxon>
        <taxon>Teleostei</taxon>
        <taxon>Neoteleostei</taxon>
        <taxon>Acanthomorphata</taxon>
        <taxon>Ovalentaria</taxon>
        <taxon>Atherinomorphae</taxon>
        <taxon>Cyprinodontiformes</taxon>
        <taxon>Goodeidae</taxon>
        <taxon>Crenichthys</taxon>
    </lineage>
</organism>
<evidence type="ECO:0000256" key="7">
    <source>
        <dbReference type="SAM" id="SignalP"/>
    </source>
</evidence>
<dbReference type="InterPro" id="IPR013783">
    <property type="entry name" value="Ig-like_fold"/>
</dbReference>
<evidence type="ECO:0000256" key="5">
    <source>
        <dbReference type="SAM" id="MobiDB-lite"/>
    </source>
</evidence>
<keyword evidence="3 6" id="KW-0472">Membrane</keyword>
<dbReference type="Gene3D" id="2.60.40.10">
    <property type="entry name" value="Immunoglobulins"/>
    <property type="match status" value="2"/>
</dbReference>